<dbReference type="AlphaFoldDB" id="A0A8J3C3D7"/>
<sequence length="177" mass="19279">MTVPYRAVASMLAAITVTALVLTAPTGCTAKDEAVQPTDTQPQATARVDQLTRQAVAALPDGTTLKYHDGSDEAPCDDPTDNGPAGRIFVEHRYTLVPPDDDTWSVDDVIPALVAYWHDQSYRVHDDRRTDPDPRYVVETPDGYALTLDALDRGDRHDFTLTGSSPCIWPNGSPDAQ</sequence>
<proteinExistence type="predicted"/>
<evidence type="ECO:0000313" key="2">
    <source>
        <dbReference type="EMBL" id="GGL12917.1"/>
    </source>
</evidence>
<feature type="signal peptide" evidence="1">
    <location>
        <begin position="1"/>
        <end position="30"/>
    </location>
</feature>
<gene>
    <name evidence="2" type="ORF">GCM10012284_54470</name>
</gene>
<dbReference type="Proteomes" id="UP000656042">
    <property type="component" value="Unassembled WGS sequence"/>
</dbReference>
<protein>
    <recommendedName>
        <fullName evidence="4">Lipoprotein</fullName>
    </recommendedName>
</protein>
<evidence type="ECO:0000313" key="3">
    <source>
        <dbReference type="Proteomes" id="UP000656042"/>
    </source>
</evidence>
<reference evidence="2" key="2">
    <citation type="submission" date="2020-09" db="EMBL/GenBank/DDBJ databases">
        <authorList>
            <person name="Sun Q."/>
            <person name="Zhou Y."/>
        </authorList>
    </citation>
    <scope>NUCLEOTIDE SEQUENCE</scope>
    <source>
        <strain evidence="2">CGMCC 4.7299</strain>
    </source>
</reference>
<evidence type="ECO:0000256" key="1">
    <source>
        <dbReference type="SAM" id="SignalP"/>
    </source>
</evidence>
<reference evidence="2" key="1">
    <citation type="journal article" date="2014" name="Int. J. Syst. Evol. Microbiol.">
        <title>Complete genome sequence of Corynebacterium casei LMG S-19264T (=DSM 44701T), isolated from a smear-ripened cheese.</title>
        <authorList>
            <consortium name="US DOE Joint Genome Institute (JGI-PGF)"/>
            <person name="Walter F."/>
            <person name="Albersmeier A."/>
            <person name="Kalinowski J."/>
            <person name="Ruckert C."/>
        </authorList>
    </citation>
    <scope>NUCLEOTIDE SEQUENCE</scope>
    <source>
        <strain evidence="2">CGMCC 4.7299</strain>
    </source>
</reference>
<organism evidence="2 3">
    <name type="scientific">Mangrovihabitans endophyticus</name>
    <dbReference type="NCBI Taxonomy" id="1751298"/>
    <lineage>
        <taxon>Bacteria</taxon>
        <taxon>Bacillati</taxon>
        <taxon>Actinomycetota</taxon>
        <taxon>Actinomycetes</taxon>
        <taxon>Micromonosporales</taxon>
        <taxon>Micromonosporaceae</taxon>
        <taxon>Mangrovihabitans</taxon>
    </lineage>
</organism>
<accession>A0A8J3C3D7</accession>
<comment type="caution">
    <text evidence="2">The sequence shown here is derived from an EMBL/GenBank/DDBJ whole genome shotgun (WGS) entry which is preliminary data.</text>
</comment>
<name>A0A8J3C3D7_9ACTN</name>
<keyword evidence="1" id="KW-0732">Signal</keyword>
<dbReference type="EMBL" id="BMMX01000039">
    <property type="protein sequence ID" value="GGL12917.1"/>
    <property type="molecule type" value="Genomic_DNA"/>
</dbReference>
<feature type="chain" id="PRO_5035269603" description="Lipoprotein" evidence="1">
    <location>
        <begin position="31"/>
        <end position="177"/>
    </location>
</feature>
<keyword evidence="3" id="KW-1185">Reference proteome</keyword>
<evidence type="ECO:0008006" key="4">
    <source>
        <dbReference type="Google" id="ProtNLM"/>
    </source>
</evidence>
<dbReference type="RefSeq" id="WP_189082177.1">
    <property type="nucleotide sequence ID" value="NZ_BMMX01000039.1"/>
</dbReference>